<protein>
    <submittedName>
        <fullName evidence="2">ABC transporter substrate-binding protein</fullName>
    </submittedName>
</protein>
<dbReference type="PROSITE" id="PS51257">
    <property type="entry name" value="PROKAR_LIPOPROTEIN"/>
    <property type="match status" value="1"/>
</dbReference>
<dbReference type="Proteomes" id="UP001142175">
    <property type="component" value="Unassembled WGS sequence"/>
</dbReference>
<evidence type="ECO:0000313" key="3">
    <source>
        <dbReference type="Proteomes" id="UP001142175"/>
    </source>
</evidence>
<name>A0A9X2PAI0_9BACT</name>
<reference evidence="2" key="1">
    <citation type="submission" date="2022-08" db="EMBL/GenBank/DDBJ databases">
        <authorList>
            <person name="Zhang D."/>
        </authorList>
    </citation>
    <scope>NUCLEOTIDE SEQUENCE</scope>
    <source>
        <strain evidence="2">XJ19-11</strain>
    </source>
</reference>
<gene>
    <name evidence="2" type="ORF">NU887_08630</name>
</gene>
<organism evidence="2 3">
    <name type="scientific">Aquiflexum gelatinilyticum</name>
    <dbReference type="NCBI Taxonomy" id="2961943"/>
    <lineage>
        <taxon>Bacteria</taxon>
        <taxon>Pseudomonadati</taxon>
        <taxon>Bacteroidota</taxon>
        <taxon>Cytophagia</taxon>
        <taxon>Cytophagales</taxon>
        <taxon>Cyclobacteriaceae</taxon>
        <taxon>Aquiflexum</taxon>
    </lineage>
</organism>
<dbReference type="Gene3D" id="3.40.50.1980">
    <property type="entry name" value="Nitrogenase molybdenum iron protein domain"/>
    <property type="match status" value="2"/>
</dbReference>
<dbReference type="SUPFAM" id="SSF53807">
    <property type="entry name" value="Helical backbone' metal receptor"/>
    <property type="match status" value="1"/>
</dbReference>
<dbReference type="RefSeq" id="WP_258422960.1">
    <property type="nucleotide sequence ID" value="NZ_JANSUY010000004.1"/>
</dbReference>
<keyword evidence="3" id="KW-1185">Reference proteome</keyword>
<feature type="domain" description="Fe/B12 periplasmic-binding" evidence="1">
    <location>
        <begin position="30"/>
        <end position="283"/>
    </location>
</feature>
<proteinExistence type="predicted"/>
<dbReference type="InterPro" id="IPR050902">
    <property type="entry name" value="ABC_Transporter_SBP"/>
</dbReference>
<evidence type="ECO:0000313" key="2">
    <source>
        <dbReference type="EMBL" id="MCR9015100.1"/>
    </source>
</evidence>
<dbReference type="Pfam" id="PF01497">
    <property type="entry name" value="Peripla_BP_2"/>
    <property type="match status" value="1"/>
</dbReference>
<dbReference type="PROSITE" id="PS50983">
    <property type="entry name" value="FE_B12_PBP"/>
    <property type="match status" value="1"/>
</dbReference>
<dbReference type="AlphaFoldDB" id="A0A9X2PAI0"/>
<dbReference type="PANTHER" id="PTHR30535">
    <property type="entry name" value="VITAMIN B12-BINDING PROTEIN"/>
    <property type="match status" value="1"/>
</dbReference>
<sequence>MTRKISLFLFGIILFGCSEKRPEAVTKEYKIITAGGTVTEVVNELGFGDDIIATDITSTYPAKMQALPSIGYRNQIKAEGILALGPDLILAEEGYMSPDVVNQLIAAGLQIRFFEKPKDISGTYKIVTEIADFLEVPEKGNEIKASIEADMKELGNYLQSQTSKPSMAFVMARGMEMVFVAGEETFAESMGNMAGINYVGKGFNEFIPLTPEALVAMNPDFLLFFESGIQSIGGMDGVKNIRGIENTSAFRKNQIISMDGQYLSGFGPRVGKAALELAKAVRK</sequence>
<evidence type="ECO:0000259" key="1">
    <source>
        <dbReference type="PROSITE" id="PS50983"/>
    </source>
</evidence>
<comment type="caution">
    <text evidence="2">The sequence shown here is derived from an EMBL/GenBank/DDBJ whole genome shotgun (WGS) entry which is preliminary data.</text>
</comment>
<dbReference type="InterPro" id="IPR002491">
    <property type="entry name" value="ABC_transptr_periplasmic_BD"/>
</dbReference>
<dbReference type="EMBL" id="JANSUY010000004">
    <property type="protein sequence ID" value="MCR9015100.1"/>
    <property type="molecule type" value="Genomic_DNA"/>
</dbReference>
<accession>A0A9X2PAI0</accession>
<dbReference type="PANTHER" id="PTHR30535:SF4">
    <property type="entry name" value="HEMIN-BINDING PERIPLASMIC PROTEIN HMUT"/>
    <property type="match status" value="1"/>
</dbReference>